<reference evidence="2" key="1">
    <citation type="submission" date="2018-05" db="EMBL/GenBank/DDBJ databases">
        <authorList>
            <person name="Lanie J.A."/>
            <person name="Ng W.-L."/>
            <person name="Kazmierczak K.M."/>
            <person name="Andrzejewski T.M."/>
            <person name="Davidsen T.M."/>
            <person name="Wayne K.J."/>
            <person name="Tettelin H."/>
            <person name="Glass J.I."/>
            <person name="Rusch D."/>
            <person name="Podicherti R."/>
            <person name="Tsui H.-C.T."/>
            <person name="Winkler M.E."/>
        </authorList>
    </citation>
    <scope>NUCLEOTIDE SEQUENCE</scope>
</reference>
<evidence type="ECO:0000313" key="2">
    <source>
        <dbReference type="EMBL" id="SVC55775.1"/>
    </source>
</evidence>
<feature type="transmembrane region" description="Helical" evidence="1">
    <location>
        <begin position="12"/>
        <end position="31"/>
    </location>
</feature>
<sequence length="169" mass="19303">MPEPSELMTMSNRLYFAVRIIFMILFFSSFLHSAEEDLTVEQEQMLSELPLDLQASVRLKMVQQKQIATDIDQIQREAITRTTRPEKRRLTPEEQEEQRERAYSLVYGYDLFASSPTTFAPATDIPIPLDYVLGPGDIISVNLFGTSSLDPQNDITINRDASIEIPGMR</sequence>
<keyword evidence="1" id="KW-0812">Transmembrane</keyword>
<dbReference type="AlphaFoldDB" id="A0A382N630"/>
<organism evidence="2">
    <name type="scientific">marine metagenome</name>
    <dbReference type="NCBI Taxonomy" id="408172"/>
    <lineage>
        <taxon>unclassified sequences</taxon>
        <taxon>metagenomes</taxon>
        <taxon>ecological metagenomes</taxon>
    </lineage>
</organism>
<evidence type="ECO:0000256" key="1">
    <source>
        <dbReference type="SAM" id="Phobius"/>
    </source>
</evidence>
<accession>A0A382N630</accession>
<keyword evidence="1" id="KW-1133">Transmembrane helix</keyword>
<keyword evidence="1" id="KW-0472">Membrane</keyword>
<proteinExistence type="predicted"/>
<gene>
    <name evidence="2" type="ORF">METZ01_LOCUS308629</name>
</gene>
<protein>
    <submittedName>
        <fullName evidence="2">Uncharacterized protein</fullName>
    </submittedName>
</protein>
<dbReference type="EMBL" id="UINC01097776">
    <property type="protein sequence ID" value="SVC55775.1"/>
    <property type="molecule type" value="Genomic_DNA"/>
</dbReference>
<name>A0A382N630_9ZZZZ</name>
<feature type="non-terminal residue" evidence="2">
    <location>
        <position position="169"/>
    </location>
</feature>